<name>A0A4U6XPI7_9PEZI</name>
<sequence length="576" mass="65036">MTGFLLVAGVWVWREKGNDQQTISGADAKTFEKWVSSWTSKGYAMTHIAAVTGPYLQANFAGVMEKKDVGKWKHQCNLKLPRDFHLEYGRNHLVRGYSTYGTFWKTRYCVLMHENVDNAMESIFYNLGYPKEFDLCYESELKKPLWRPAHLYYGNDNGLITTRPSMTALFANDWVGKWEAMTDLGAEQLKTAINFHQRQGLLYPIHISGTGSGKKARFALILAETDVPEPRKWTVTGKEDYAGIAKRFDPVMQAWMQTNGVRQAQVAAAEKGNIMFERGYTWAESNRAIVQPDDVFMLASLSKIFTHAAVYSLLQAGKLEGSTRVYDLLGYKKAKDPRTLKTTIDHLVTHRTGLNRTKSGDLLRRFRLVSRRLYNNKRPASQRDMIEYQLTRRLDFEPGTEHVYSNYGAMLLGYVVSNITGQPYFEFLKENILKGADVRVYATAAEKHTHDRIIQESRLTGPDAAHPESLKEVPHIFGGDGFLKEECDATTSLAASASTVAKFIGYNAVWGIGGRRVEGRGGSLSGARAFAKSRRSGLDWAITINTRDFVRDNEAAISEEDVLISKFEHLLAMRSL</sequence>
<proteinExistence type="inferred from homology"/>
<feature type="domain" description="Beta-lactamase-related" evidence="2">
    <location>
        <begin position="250"/>
        <end position="517"/>
    </location>
</feature>
<dbReference type="PANTHER" id="PTHR46825:SF9">
    <property type="entry name" value="BETA-LACTAMASE-RELATED DOMAIN-CONTAINING PROTEIN"/>
    <property type="match status" value="1"/>
</dbReference>
<dbReference type="AlphaFoldDB" id="A0A4U6XPI7"/>
<evidence type="ECO:0000256" key="1">
    <source>
        <dbReference type="ARBA" id="ARBA00038215"/>
    </source>
</evidence>
<evidence type="ECO:0000259" key="2">
    <source>
        <dbReference type="Pfam" id="PF00144"/>
    </source>
</evidence>
<dbReference type="EMBL" id="PJEX01000037">
    <property type="protein sequence ID" value="TKW57713.1"/>
    <property type="molecule type" value="Genomic_DNA"/>
</dbReference>
<comment type="similarity">
    <text evidence="1">Belongs to the peptidase S12 family.</text>
</comment>
<evidence type="ECO:0000313" key="3">
    <source>
        <dbReference type="EMBL" id="TKW57713.1"/>
    </source>
</evidence>
<dbReference type="InterPro" id="IPR001466">
    <property type="entry name" value="Beta-lactam-related"/>
</dbReference>
<dbReference type="Proteomes" id="UP000310108">
    <property type="component" value="Unassembled WGS sequence"/>
</dbReference>
<accession>A0A4U6XPI7</accession>
<dbReference type="InterPro" id="IPR050491">
    <property type="entry name" value="AmpC-like"/>
</dbReference>
<comment type="caution">
    <text evidence="3">The sequence shown here is derived from an EMBL/GenBank/DDBJ whole genome shotgun (WGS) entry which is preliminary data.</text>
</comment>
<dbReference type="PANTHER" id="PTHR46825">
    <property type="entry name" value="D-ALANYL-D-ALANINE-CARBOXYPEPTIDASE/ENDOPEPTIDASE AMPH"/>
    <property type="match status" value="1"/>
</dbReference>
<dbReference type="Pfam" id="PF00144">
    <property type="entry name" value="Beta-lactamase"/>
    <property type="match status" value="1"/>
</dbReference>
<dbReference type="InterPro" id="IPR012338">
    <property type="entry name" value="Beta-lactam/transpept-like"/>
</dbReference>
<dbReference type="InterPro" id="IPR049511">
    <property type="entry name" value="PGH-like_rpt"/>
</dbReference>
<dbReference type="Pfam" id="PF17660">
    <property type="entry name" value="BTRD1"/>
    <property type="match status" value="2"/>
</dbReference>
<protein>
    <recommendedName>
        <fullName evidence="2">Beta-lactamase-related domain-containing protein</fullName>
    </recommendedName>
</protein>
<organism evidence="3 4">
    <name type="scientific">Colletotrichum tanaceti</name>
    <dbReference type="NCBI Taxonomy" id="1306861"/>
    <lineage>
        <taxon>Eukaryota</taxon>
        <taxon>Fungi</taxon>
        <taxon>Dikarya</taxon>
        <taxon>Ascomycota</taxon>
        <taxon>Pezizomycotina</taxon>
        <taxon>Sordariomycetes</taxon>
        <taxon>Hypocreomycetidae</taxon>
        <taxon>Glomerellales</taxon>
        <taxon>Glomerellaceae</taxon>
        <taxon>Colletotrichum</taxon>
        <taxon>Colletotrichum destructivum species complex</taxon>
    </lineage>
</organism>
<dbReference type="Gene3D" id="3.40.710.10">
    <property type="entry name" value="DD-peptidase/beta-lactamase superfamily"/>
    <property type="match status" value="1"/>
</dbReference>
<dbReference type="SUPFAM" id="SSF56601">
    <property type="entry name" value="beta-lactamase/transpeptidase-like"/>
    <property type="match status" value="1"/>
</dbReference>
<gene>
    <name evidence="3" type="ORF">CTA1_11513</name>
</gene>
<evidence type="ECO:0000313" key="4">
    <source>
        <dbReference type="Proteomes" id="UP000310108"/>
    </source>
</evidence>
<keyword evidence="4" id="KW-1185">Reference proteome</keyword>
<reference evidence="3 4" key="1">
    <citation type="journal article" date="2019" name="PLoS ONE">
        <title>Comparative genome analysis indicates high evolutionary potential of pathogenicity genes in Colletotrichum tanaceti.</title>
        <authorList>
            <person name="Lelwala R.V."/>
            <person name="Korhonen P.K."/>
            <person name="Young N.D."/>
            <person name="Scott J.B."/>
            <person name="Ades P.A."/>
            <person name="Gasser R.B."/>
            <person name="Taylor P.W.J."/>
        </authorList>
    </citation>
    <scope>NUCLEOTIDE SEQUENCE [LARGE SCALE GENOMIC DNA]</scope>
    <source>
        <strain evidence="3">BRIP57314</strain>
    </source>
</reference>
<dbReference type="STRING" id="1306861.A0A4U6XPI7"/>